<keyword evidence="4" id="KW-1185">Reference proteome</keyword>
<dbReference type="Gene3D" id="2.60.40.10">
    <property type="entry name" value="Immunoglobulins"/>
    <property type="match status" value="1"/>
</dbReference>
<comment type="caution">
    <text evidence="3">The sequence shown here is derived from an EMBL/GenBank/DDBJ whole genome shotgun (WGS) entry which is preliminary data.</text>
</comment>
<reference evidence="3 4" key="1">
    <citation type="journal article" date="2018" name="Environ. Microbiol.">
        <title>Novel energy conservation strategies and behaviour of Pelotomaculum schinkii driving syntrophic propionate catabolism.</title>
        <authorList>
            <person name="Hidalgo-Ahumada C.A.P."/>
            <person name="Nobu M.K."/>
            <person name="Narihiro T."/>
            <person name="Tamaki H."/>
            <person name="Liu W.T."/>
            <person name="Kamagata Y."/>
            <person name="Stams A.J.M."/>
            <person name="Imachi H."/>
            <person name="Sousa D.Z."/>
        </authorList>
    </citation>
    <scope>NUCLEOTIDE SEQUENCE [LARGE SCALE GENOMIC DNA]</scope>
    <source>
        <strain evidence="3 4">MGP</strain>
    </source>
</reference>
<feature type="signal peptide" evidence="1">
    <location>
        <begin position="1"/>
        <end position="24"/>
    </location>
</feature>
<dbReference type="OrthoDB" id="9800955at2"/>
<dbReference type="InterPro" id="IPR003961">
    <property type="entry name" value="FN3_dom"/>
</dbReference>
<dbReference type="SUPFAM" id="SSF49265">
    <property type="entry name" value="Fibronectin type III"/>
    <property type="match status" value="1"/>
</dbReference>
<dbReference type="RefSeq" id="WP_134212047.1">
    <property type="nucleotide sequence ID" value="NZ_QFFZ01000001.1"/>
</dbReference>
<evidence type="ECO:0000313" key="4">
    <source>
        <dbReference type="Proteomes" id="UP000297597"/>
    </source>
</evidence>
<dbReference type="CDD" id="cd00063">
    <property type="entry name" value="FN3"/>
    <property type="match status" value="1"/>
</dbReference>
<dbReference type="AlphaFoldDB" id="A0A4Y7RYD3"/>
<accession>A0A4Y7RYD3</accession>
<dbReference type="EMBL" id="QFFZ01000001">
    <property type="protein sequence ID" value="TEB13739.1"/>
    <property type="molecule type" value="Genomic_DNA"/>
</dbReference>
<feature type="domain" description="Fibronectin type-III" evidence="2">
    <location>
        <begin position="26"/>
        <end position="125"/>
    </location>
</feature>
<evidence type="ECO:0000259" key="2">
    <source>
        <dbReference type="PROSITE" id="PS50853"/>
    </source>
</evidence>
<name>A0A4Y7RYD3_9FIRM</name>
<evidence type="ECO:0000256" key="1">
    <source>
        <dbReference type="SAM" id="SignalP"/>
    </source>
</evidence>
<proteinExistence type="predicted"/>
<dbReference type="Proteomes" id="UP000297597">
    <property type="component" value="Unassembled WGS sequence"/>
</dbReference>
<feature type="chain" id="PRO_5021326631" description="Fibronectin type-III domain-containing protein" evidence="1">
    <location>
        <begin position="25"/>
        <end position="138"/>
    </location>
</feature>
<gene>
    <name evidence="3" type="ORF">Pmgp_00147</name>
</gene>
<dbReference type="InterPro" id="IPR036116">
    <property type="entry name" value="FN3_sf"/>
</dbReference>
<dbReference type="PROSITE" id="PS50853">
    <property type="entry name" value="FN3"/>
    <property type="match status" value="1"/>
</dbReference>
<keyword evidence="1" id="KW-0732">Signal</keyword>
<protein>
    <recommendedName>
        <fullName evidence="2">Fibronectin type-III domain-containing protein</fullName>
    </recommendedName>
</protein>
<organism evidence="3 4">
    <name type="scientific">Pelotomaculum propionicicum</name>
    <dbReference type="NCBI Taxonomy" id="258475"/>
    <lineage>
        <taxon>Bacteria</taxon>
        <taxon>Bacillati</taxon>
        <taxon>Bacillota</taxon>
        <taxon>Clostridia</taxon>
        <taxon>Eubacteriales</taxon>
        <taxon>Desulfotomaculaceae</taxon>
        <taxon>Pelotomaculum</taxon>
    </lineage>
</organism>
<evidence type="ECO:0000313" key="3">
    <source>
        <dbReference type="EMBL" id="TEB13739.1"/>
    </source>
</evidence>
<dbReference type="InterPro" id="IPR013783">
    <property type="entry name" value="Ig-like_fold"/>
</dbReference>
<sequence>MNKRFVSILLALMLTLAMALPAMADEASTITLQATPGTECINLSWTPAPETSGLSGYYVYRSTQPGSASGTPAHDFWLTTTTFTDRNVEKGVIYYYTVRPVYGTTIGSPSNGVLQWPVFQEIPLVVFSYLWYSLVQLY</sequence>